<reference evidence="1" key="1">
    <citation type="submission" date="2022-03" db="EMBL/GenBank/DDBJ databases">
        <authorList>
            <person name="Martin C."/>
        </authorList>
    </citation>
    <scope>NUCLEOTIDE SEQUENCE</scope>
</reference>
<dbReference type="OrthoDB" id="10064757at2759"/>
<dbReference type="EMBL" id="CAIIXF020000010">
    <property type="protein sequence ID" value="CAH1796161.1"/>
    <property type="molecule type" value="Genomic_DNA"/>
</dbReference>
<dbReference type="SMART" id="SM00952">
    <property type="entry name" value="RAP"/>
    <property type="match status" value="1"/>
</dbReference>
<evidence type="ECO:0000313" key="1">
    <source>
        <dbReference type="EMBL" id="CAH1796161.1"/>
    </source>
</evidence>
<proteinExistence type="predicted"/>
<name>A0A8J1TWV5_OWEFU</name>
<gene>
    <name evidence="1" type="ORF">OFUS_LOCUS20603</name>
</gene>
<dbReference type="Proteomes" id="UP000749559">
    <property type="component" value="Unassembled WGS sequence"/>
</dbReference>
<organism evidence="1 2">
    <name type="scientific">Owenia fusiformis</name>
    <name type="common">Polychaete worm</name>
    <dbReference type="NCBI Taxonomy" id="6347"/>
    <lineage>
        <taxon>Eukaryota</taxon>
        <taxon>Metazoa</taxon>
        <taxon>Spiralia</taxon>
        <taxon>Lophotrochozoa</taxon>
        <taxon>Annelida</taxon>
        <taxon>Polychaeta</taxon>
        <taxon>Sedentaria</taxon>
        <taxon>Canalipalpata</taxon>
        <taxon>Sabellida</taxon>
        <taxon>Oweniida</taxon>
        <taxon>Oweniidae</taxon>
        <taxon>Owenia</taxon>
    </lineage>
</organism>
<accession>A0A8J1TWV5</accession>
<keyword evidence="2" id="KW-1185">Reference proteome</keyword>
<dbReference type="InterPro" id="IPR013584">
    <property type="entry name" value="RAP"/>
</dbReference>
<dbReference type="AlphaFoldDB" id="A0A8J1TWV5"/>
<evidence type="ECO:0000313" key="2">
    <source>
        <dbReference type="Proteomes" id="UP000749559"/>
    </source>
</evidence>
<sequence>MMWHFILHSSLNVKTFNRHVAVCILSYRKMSKVSYRVSSKIYEFIQQHKRRVGYNEFPSSINTNQNTIETKEMQYLVNKSNVKIKEILELYSPTELMKVLTSYTNGESRIIKGVEKTCCCRCHDWNTTQRLNLAVAFFKLHYIPILYIDELLHYITEEILVDSTSLSSGQILEVLFFCSLNIHRSSDVLMHCMEQQVLQHIGSFSVNDLGVVAHTMFSSNHSIRSIDLLEQFAQTLISYIDNIDFDMMENILKSLNHGGYFKLSFYGELADKLCIRVPSVGNPYTLIRMVKALSSRNYYHKHLMTLCIDKYLEMFKVENFRIKDVARILNAVSHLDHTCTPNQIDQFVSIVEDYIQCGNCEQWPEEMVDIVASMLTMDTATESMLQAVTDRKFVKKLSKSPGKDKGNRMLLIDRCLAFNSTHFEDRSLRVPEAYLATLPANVFAQSHFEAKRTGLPHLVQYLTSMYGHRAVKWHAILDHFKTMDIEIRLDEDNQPIEFNDEKSPYTKFQRTRDISQDTMKNIVASVENSITFKLQSEMEQENAKQNDEKACHLDGRILEPIDTIDNKCRRVAVVLLGFNQCCSNNSRRLLGMTKLKLKHLRMAGYHVLIVSPKQCTLIDTDSISEQRTHIRNFILKPLGLK</sequence>
<comment type="caution">
    <text evidence="1">The sequence shown here is derived from an EMBL/GenBank/DDBJ whole genome shotgun (WGS) entry which is preliminary data.</text>
</comment>
<protein>
    <submittedName>
        <fullName evidence="1">Uncharacterized protein</fullName>
    </submittedName>
</protein>